<dbReference type="InterPro" id="IPR038670">
    <property type="entry name" value="HslJ-like_sf"/>
</dbReference>
<dbReference type="PANTHER" id="PTHR35535">
    <property type="entry name" value="HEAT SHOCK PROTEIN HSLJ"/>
    <property type="match status" value="1"/>
</dbReference>
<name>A0A3B0TMS8_9ZZZZ</name>
<accession>A0A3B0TMS8</accession>
<dbReference type="AlphaFoldDB" id="A0A3B0TMS8"/>
<evidence type="ECO:0000259" key="1">
    <source>
        <dbReference type="Pfam" id="PF03724"/>
    </source>
</evidence>
<protein>
    <recommendedName>
        <fullName evidence="1">DUF306 domain-containing protein</fullName>
    </recommendedName>
</protein>
<dbReference type="InterPro" id="IPR053147">
    <property type="entry name" value="Hsp_HslJ-like"/>
</dbReference>
<proteinExistence type="predicted"/>
<dbReference type="PANTHER" id="PTHR35535:SF1">
    <property type="entry name" value="HEAT SHOCK PROTEIN HSLJ"/>
    <property type="match status" value="1"/>
</dbReference>
<dbReference type="Gene3D" id="2.40.128.270">
    <property type="match status" value="1"/>
</dbReference>
<sequence length="150" mass="15291">MKKLTVLIAALAVVAAACGTSSTTSTTSVPSATSTTSAPAPAELNGAWTLVSVALKTQMISVAEEFGAKIDFADGEFTGNGGCNSLFGSYTAAAGSITFESVGMTEIGCPGAQKLEMTFVRILTNADSYSIDNGVLIIHSGTEELALRRS</sequence>
<evidence type="ECO:0000313" key="2">
    <source>
        <dbReference type="EMBL" id="VAW08346.1"/>
    </source>
</evidence>
<dbReference type="PROSITE" id="PS51257">
    <property type="entry name" value="PROKAR_LIPOPROTEIN"/>
    <property type="match status" value="1"/>
</dbReference>
<dbReference type="Pfam" id="PF03724">
    <property type="entry name" value="META"/>
    <property type="match status" value="1"/>
</dbReference>
<organism evidence="2">
    <name type="scientific">hydrothermal vent metagenome</name>
    <dbReference type="NCBI Taxonomy" id="652676"/>
    <lineage>
        <taxon>unclassified sequences</taxon>
        <taxon>metagenomes</taxon>
        <taxon>ecological metagenomes</taxon>
    </lineage>
</organism>
<reference evidence="2" key="1">
    <citation type="submission" date="2018-06" db="EMBL/GenBank/DDBJ databases">
        <authorList>
            <person name="Zhirakovskaya E."/>
        </authorList>
    </citation>
    <scope>NUCLEOTIDE SEQUENCE</scope>
</reference>
<dbReference type="InterPro" id="IPR005184">
    <property type="entry name" value="DUF306_Meta_HslJ"/>
</dbReference>
<gene>
    <name evidence="2" type="ORF">MNBD_ACTINO02-918</name>
</gene>
<feature type="domain" description="DUF306" evidence="1">
    <location>
        <begin position="44"/>
        <end position="143"/>
    </location>
</feature>
<dbReference type="EMBL" id="UOEK01000457">
    <property type="protein sequence ID" value="VAW08346.1"/>
    <property type="molecule type" value="Genomic_DNA"/>
</dbReference>